<proteinExistence type="predicted"/>
<dbReference type="SUPFAM" id="SSF47413">
    <property type="entry name" value="lambda repressor-like DNA-binding domains"/>
    <property type="match status" value="1"/>
</dbReference>
<dbReference type="GO" id="GO:0003677">
    <property type="term" value="F:DNA binding"/>
    <property type="evidence" value="ECO:0007669"/>
    <property type="project" value="UniProtKB-KW"/>
</dbReference>
<evidence type="ECO:0000313" key="2">
    <source>
        <dbReference type="EMBL" id="MBB4122187.1"/>
    </source>
</evidence>
<comment type="caution">
    <text evidence="2">The sequence shown here is derived from an EMBL/GenBank/DDBJ whole genome shotgun (WGS) entry which is preliminary data.</text>
</comment>
<gene>
    <name evidence="2" type="ORF">GGR30_002116</name>
</gene>
<evidence type="ECO:0000259" key="1">
    <source>
        <dbReference type="PROSITE" id="PS50943"/>
    </source>
</evidence>
<evidence type="ECO:0000313" key="3">
    <source>
        <dbReference type="Proteomes" id="UP000530571"/>
    </source>
</evidence>
<dbReference type="Proteomes" id="UP000530571">
    <property type="component" value="Unassembled WGS sequence"/>
</dbReference>
<name>A0A7W6PB94_9HYPH</name>
<dbReference type="PROSITE" id="PS50943">
    <property type="entry name" value="HTH_CROC1"/>
    <property type="match status" value="1"/>
</dbReference>
<dbReference type="RefSeq" id="WP_183485992.1">
    <property type="nucleotide sequence ID" value="NZ_JACIDZ010000006.1"/>
</dbReference>
<reference evidence="2 3" key="1">
    <citation type="submission" date="2020-08" db="EMBL/GenBank/DDBJ databases">
        <title>Genomic Encyclopedia of Type Strains, Phase IV (KMG-IV): sequencing the most valuable type-strain genomes for metagenomic binning, comparative biology and taxonomic classification.</title>
        <authorList>
            <person name="Goeker M."/>
        </authorList>
    </citation>
    <scope>NUCLEOTIDE SEQUENCE [LARGE SCALE GENOMIC DNA]</scope>
    <source>
        <strain evidence="2 3">DSM 28101</strain>
    </source>
</reference>
<dbReference type="InterPro" id="IPR039554">
    <property type="entry name" value="HigA2-like_HTH"/>
</dbReference>
<dbReference type="InterPro" id="IPR001387">
    <property type="entry name" value="Cro/C1-type_HTH"/>
</dbReference>
<sequence>MTEDITESSGNIFADLGLADAEELSLKAALAIQVASIIKHRHLTQRDAGEILGIPQSHVSKIMNGKLEGITSDRILRMLLKLGRDIDIVIKKKNPKVDQGRLSIATPRKRVSVAA</sequence>
<accession>A0A7W6PB94</accession>
<keyword evidence="2" id="KW-0238">DNA-binding</keyword>
<dbReference type="SMART" id="SM00530">
    <property type="entry name" value="HTH_XRE"/>
    <property type="match status" value="1"/>
</dbReference>
<protein>
    <submittedName>
        <fullName evidence="2">Putative XRE-type DNA-binding protein</fullName>
    </submittedName>
</protein>
<dbReference type="CDD" id="cd00093">
    <property type="entry name" value="HTH_XRE"/>
    <property type="match status" value="1"/>
</dbReference>
<organism evidence="2 3">
    <name type="scientific">Martelella radicis</name>
    <dbReference type="NCBI Taxonomy" id="1397476"/>
    <lineage>
        <taxon>Bacteria</taxon>
        <taxon>Pseudomonadati</taxon>
        <taxon>Pseudomonadota</taxon>
        <taxon>Alphaproteobacteria</taxon>
        <taxon>Hyphomicrobiales</taxon>
        <taxon>Aurantimonadaceae</taxon>
        <taxon>Martelella</taxon>
    </lineage>
</organism>
<keyword evidence="3" id="KW-1185">Reference proteome</keyword>
<dbReference type="Pfam" id="PF13744">
    <property type="entry name" value="HTH_37"/>
    <property type="match status" value="1"/>
</dbReference>
<dbReference type="EMBL" id="JACIDZ010000006">
    <property type="protein sequence ID" value="MBB4122187.1"/>
    <property type="molecule type" value="Genomic_DNA"/>
</dbReference>
<dbReference type="Gene3D" id="1.10.260.40">
    <property type="entry name" value="lambda repressor-like DNA-binding domains"/>
    <property type="match status" value="1"/>
</dbReference>
<dbReference type="AlphaFoldDB" id="A0A7W6PB94"/>
<feature type="domain" description="HTH cro/C1-type" evidence="1">
    <location>
        <begin position="34"/>
        <end position="89"/>
    </location>
</feature>
<dbReference type="InterPro" id="IPR010982">
    <property type="entry name" value="Lambda_DNA-bd_dom_sf"/>
</dbReference>